<feature type="region of interest" description="Disordered" evidence="8">
    <location>
        <begin position="295"/>
        <end position="335"/>
    </location>
</feature>
<evidence type="ECO:0000259" key="10">
    <source>
        <dbReference type="Pfam" id="PF17921"/>
    </source>
</evidence>
<dbReference type="Pfam" id="PF17917">
    <property type="entry name" value="RT_RNaseH"/>
    <property type="match status" value="1"/>
</dbReference>
<keyword evidence="3" id="KW-0548">Nucleotidyltransferase</keyword>
<evidence type="ECO:0000256" key="3">
    <source>
        <dbReference type="ARBA" id="ARBA00022695"/>
    </source>
</evidence>
<evidence type="ECO:0000256" key="4">
    <source>
        <dbReference type="ARBA" id="ARBA00022722"/>
    </source>
</evidence>
<sequence length="659" mass="74618">MLKFSSSARSHSNGPKVFDAVDIAAAQTTDRLPVGEAQVASPQQQSTTSTNRSMEGLFGGVIVSPHDTLPLPNVDRISEVTPKKRRRCCTAIATSTSFIEDLKQQQLKARKHNSEIQTDKISLHSDTDSGSEFELAPEPAAPVQIENLKEGNWIAVSYNGDLIPETNNMKSPFKNNIPGEEWLLKFKSRHNLSIKKPQGLEYARKKITDPFSKKDLGAIHSTDIAEDFKRSLDMHGIKYTRMIGDGDNSVYRKLKEVKPYDKQLVEKVECRNHLLRNFSSKLRKLMSTIANNCNEVSGKPLPERKNSVLSSGQDEKLARNRPHRPYPSDPPLNPYLLRTPTSGVRTLHRTELSHRHSLRVTGRAQPHHSAAEAVLFALEKFRPYVEGTHFTIVTDHYSLLWLNRMKDPAGKLVRWSVKLNQFSLDLVHRKGKLNVVSKALSRLPAEIAAVDAGSFLGISLNDLDESYTRLRENIVANPQKNPLWKVENEFVYRFVPNKVVLPGNVPEWKLLVPKDQRAKTLQSCHDAPTSAHFGYYKTLSRLSVNHYWPKMRRSVIRYVRNCKVCHEQKAPNTARAGLMGEEKQVQFPSQMISVDLIGPLPKSTKGYSYLLIIVDWLTKYVNGIFLVYGVPQFILVDNGKHFVGNEFVKTCEDYKVQKI</sequence>
<keyword evidence="2" id="KW-0808">Transferase</keyword>
<dbReference type="SUPFAM" id="SSF56672">
    <property type="entry name" value="DNA/RNA polymerases"/>
    <property type="match status" value="1"/>
</dbReference>
<dbReference type="Gene3D" id="3.30.420.10">
    <property type="entry name" value="Ribonuclease H-like superfamily/Ribonuclease H"/>
    <property type="match status" value="1"/>
</dbReference>
<dbReference type="GO" id="GO:0016787">
    <property type="term" value="F:hydrolase activity"/>
    <property type="evidence" value="ECO:0007669"/>
    <property type="project" value="UniProtKB-KW"/>
</dbReference>
<dbReference type="EMBL" id="JABDTM020024834">
    <property type="protein sequence ID" value="KAH0813916.1"/>
    <property type="molecule type" value="Genomic_DNA"/>
</dbReference>
<evidence type="ECO:0000259" key="9">
    <source>
        <dbReference type="Pfam" id="PF17917"/>
    </source>
</evidence>
<dbReference type="InterPro" id="IPR049012">
    <property type="entry name" value="Mutator_transp_dom"/>
</dbReference>
<dbReference type="GO" id="GO:0003964">
    <property type="term" value="F:RNA-directed DNA polymerase activity"/>
    <property type="evidence" value="ECO:0007669"/>
    <property type="project" value="UniProtKB-KW"/>
</dbReference>
<evidence type="ECO:0000313" key="12">
    <source>
        <dbReference type="EMBL" id="KAH0813916.1"/>
    </source>
</evidence>
<reference evidence="12" key="2">
    <citation type="submission" date="2021-08" db="EMBL/GenBank/DDBJ databases">
        <authorList>
            <person name="Eriksson T."/>
        </authorList>
    </citation>
    <scope>NUCLEOTIDE SEQUENCE</scope>
    <source>
        <strain evidence="12">Stoneville</strain>
        <tissue evidence="12">Whole head</tissue>
    </source>
</reference>
<dbReference type="InterPro" id="IPR036397">
    <property type="entry name" value="RNaseH_sf"/>
</dbReference>
<feature type="domain" description="Mutator-like transposase" evidence="11">
    <location>
        <begin position="224"/>
        <end position="287"/>
    </location>
</feature>
<evidence type="ECO:0000313" key="13">
    <source>
        <dbReference type="Proteomes" id="UP000719412"/>
    </source>
</evidence>
<dbReference type="Pfam" id="PF20700">
    <property type="entry name" value="Mutator"/>
    <property type="match status" value="1"/>
</dbReference>
<dbReference type="CDD" id="cd09274">
    <property type="entry name" value="RNase_HI_RT_Ty3"/>
    <property type="match status" value="1"/>
</dbReference>
<name>A0A8J6HFV9_TENMO</name>
<evidence type="ECO:0000256" key="2">
    <source>
        <dbReference type="ARBA" id="ARBA00022679"/>
    </source>
</evidence>
<feature type="domain" description="Reverse transcriptase RNase H-like" evidence="9">
    <location>
        <begin position="364"/>
        <end position="422"/>
    </location>
</feature>
<dbReference type="AlphaFoldDB" id="A0A8J6HFV9"/>
<comment type="caution">
    <text evidence="12">The sequence shown here is derived from an EMBL/GenBank/DDBJ whole genome shotgun (WGS) entry which is preliminary data.</text>
</comment>
<reference evidence="12" key="1">
    <citation type="journal article" date="2020" name="J Insects Food Feed">
        <title>The yellow mealworm (Tenebrio molitor) genome: a resource for the emerging insects as food and feed industry.</title>
        <authorList>
            <person name="Eriksson T."/>
            <person name="Andere A."/>
            <person name="Kelstrup H."/>
            <person name="Emery V."/>
            <person name="Picard C."/>
        </authorList>
    </citation>
    <scope>NUCLEOTIDE SEQUENCE</scope>
    <source>
        <strain evidence="12">Stoneville</strain>
        <tissue evidence="12">Whole head</tissue>
    </source>
</reference>
<keyword evidence="7" id="KW-0695">RNA-directed DNA polymerase</keyword>
<dbReference type="FunFam" id="1.10.340.70:FF:000001">
    <property type="entry name" value="Retrovirus-related Pol polyprotein from transposon gypsy-like Protein"/>
    <property type="match status" value="1"/>
</dbReference>
<organism evidence="12 13">
    <name type="scientific">Tenebrio molitor</name>
    <name type="common">Yellow mealworm beetle</name>
    <dbReference type="NCBI Taxonomy" id="7067"/>
    <lineage>
        <taxon>Eukaryota</taxon>
        <taxon>Metazoa</taxon>
        <taxon>Ecdysozoa</taxon>
        <taxon>Arthropoda</taxon>
        <taxon>Hexapoda</taxon>
        <taxon>Insecta</taxon>
        <taxon>Pterygota</taxon>
        <taxon>Neoptera</taxon>
        <taxon>Endopterygota</taxon>
        <taxon>Coleoptera</taxon>
        <taxon>Polyphaga</taxon>
        <taxon>Cucujiformia</taxon>
        <taxon>Tenebrionidae</taxon>
        <taxon>Tenebrio</taxon>
    </lineage>
</organism>
<keyword evidence="6" id="KW-0378">Hydrolase</keyword>
<keyword evidence="4" id="KW-0540">Nuclease</keyword>
<evidence type="ECO:0000256" key="5">
    <source>
        <dbReference type="ARBA" id="ARBA00022759"/>
    </source>
</evidence>
<accession>A0A8J6HFV9</accession>
<dbReference type="InterPro" id="IPR012337">
    <property type="entry name" value="RNaseH-like_sf"/>
</dbReference>
<proteinExistence type="predicted"/>
<dbReference type="InterPro" id="IPR043502">
    <property type="entry name" value="DNA/RNA_pol_sf"/>
</dbReference>
<dbReference type="InterPro" id="IPR041588">
    <property type="entry name" value="Integrase_H2C2"/>
</dbReference>
<dbReference type="InterPro" id="IPR050951">
    <property type="entry name" value="Retrovirus_Pol_polyprotein"/>
</dbReference>
<dbReference type="Proteomes" id="UP000719412">
    <property type="component" value="Unassembled WGS sequence"/>
</dbReference>
<dbReference type="GO" id="GO:0042575">
    <property type="term" value="C:DNA polymerase complex"/>
    <property type="evidence" value="ECO:0007669"/>
    <property type="project" value="UniProtKB-ARBA"/>
</dbReference>
<dbReference type="PANTHER" id="PTHR37984">
    <property type="entry name" value="PROTEIN CBG26694"/>
    <property type="match status" value="1"/>
</dbReference>
<evidence type="ECO:0000256" key="8">
    <source>
        <dbReference type="SAM" id="MobiDB-lite"/>
    </source>
</evidence>
<keyword evidence="13" id="KW-1185">Reference proteome</keyword>
<gene>
    <name evidence="12" type="ORF">GEV33_008874</name>
</gene>
<protein>
    <recommendedName>
        <fullName evidence="1">RNA-directed DNA polymerase</fullName>
        <ecNumber evidence="1">2.7.7.49</ecNumber>
    </recommendedName>
</protein>
<dbReference type="SUPFAM" id="SSF53098">
    <property type="entry name" value="Ribonuclease H-like"/>
    <property type="match status" value="1"/>
</dbReference>
<feature type="domain" description="Integrase zinc-binding" evidence="10">
    <location>
        <begin position="512"/>
        <end position="570"/>
    </location>
</feature>
<dbReference type="PANTHER" id="PTHR37984:SF5">
    <property type="entry name" value="PROTEIN NYNRIN-LIKE"/>
    <property type="match status" value="1"/>
</dbReference>
<evidence type="ECO:0000256" key="7">
    <source>
        <dbReference type="ARBA" id="ARBA00022918"/>
    </source>
</evidence>
<dbReference type="EC" id="2.7.7.49" evidence="1"/>
<dbReference type="Gene3D" id="1.10.340.70">
    <property type="match status" value="1"/>
</dbReference>
<dbReference type="GO" id="GO:0003676">
    <property type="term" value="F:nucleic acid binding"/>
    <property type="evidence" value="ECO:0007669"/>
    <property type="project" value="InterPro"/>
</dbReference>
<evidence type="ECO:0000256" key="1">
    <source>
        <dbReference type="ARBA" id="ARBA00012493"/>
    </source>
</evidence>
<dbReference type="Pfam" id="PF17921">
    <property type="entry name" value="Integrase_H2C2"/>
    <property type="match status" value="1"/>
</dbReference>
<evidence type="ECO:0000259" key="11">
    <source>
        <dbReference type="Pfam" id="PF20700"/>
    </source>
</evidence>
<dbReference type="InterPro" id="IPR041373">
    <property type="entry name" value="RT_RNaseH"/>
</dbReference>
<dbReference type="GO" id="GO:0004519">
    <property type="term" value="F:endonuclease activity"/>
    <property type="evidence" value="ECO:0007669"/>
    <property type="project" value="UniProtKB-KW"/>
</dbReference>
<keyword evidence="5" id="KW-0255">Endonuclease</keyword>
<evidence type="ECO:0000256" key="6">
    <source>
        <dbReference type="ARBA" id="ARBA00022801"/>
    </source>
</evidence>